<keyword evidence="2" id="KW-1185">Reference proteome</keyword>
<dbReference type="Proteomes" id="UP000050482">
    <property type="component" value="Unassembled WGS sequence"/>
</dbReference>
<dbReference type="AlphaFoldDB" id="A0A0P9CTT9"/>
<comment type="caution">
    <text evidence="1">The sequence shown here is derived from an EMBL/GenBank/DDBJ whole genome shotgun (WGS) entry which is preliminary data.</text>
</comment>
<dbReference type="STRING" id="471514.AN477_14155"/>
<dbReference type="InterPro" id="IPR036188">
    <property type="entry name" value="FAD/NAD-bd_sf"/>
</dbReference>
<dbReference type="PRINTS" id="PR00411">
    <property type="entry name" value="PNDRDTASEI"/>
</dbReference>
<dbReference type="Pfam" id="PF13450">
    <property type="entry name" value="NAD_binding_8"/>
    <property type="match status" value="1"/>
</dbReference>
<dbReference type="OrthoDB" id="25353at2"/>
<sequence length="368" mass="41612">MKVAIMGAGLSGLSCAIELEKHGIEPYIFERRSRVGDRFINAEVFAGMYSRPILDEVRYLSEELGIFVQPASNIKDLIVYSPKKKAVLSGPVGFVSIRGRHRDALENQLARQVHSPIHYHSEHTYEELLREYTHVVLATGDADYVKKIQNFHEDATVTLIGVTVEGEFTRNTVFTWFDNRFAPHGGYGFLIPFSPTEATVVLAFAEYKGLQAYDKTALWEMFFNRVCTDLNQNLKVTDQFEVNEYVMGIAESPRLGNTFFVGNCYGALMPGMGFGQFASILTGVYAAKDIVGLGRYETLTNELRHSYDHSRTLRRMMETLDNDGLDNFVQMLNGVWGRMLVHSRVNVLKWASYAARPWVALHKGPESQ</sequence>
<evidence type="ECO:0000313" key="1">
    <source>
        <dbReference type="EMBL" id="KPV43078.1"/>
    </source>
</evidence>
<dbReference type="SUPFAM" id="SSF51905">
    <property type="entry name" value="FAD/NAD(P)-binding domain"/>
    <property type="match status" value="1"/>
</dbReference>
<proteinExistence type="predicted"/>
<protein>
    <submittedName>
        <fullName evidence="1">Dehydrogenase</fullName>
    </submittedName>
</protein>
<evidence type="ECO:0000313" key="2">
    <source>
        <dbReference type="Proteomes" id="UP000050482"/>
    </source>
</evidence>
<dbReference type="RefSeq" id="WP_054969815.1">
    <property type="nucleotide sequence ID" value="NZ_LJCO01000058.1"/>
</dbReference>
<dbReference type="PROSITE" id="PS51257">
    <property type="entry name" value="PROKAR_LIPOPROTEIN"/>
    <property type="match status" value="1"/>
</dbReference>
<accession>A0A0P9CTT9</accession>
<dbReference type="EMBL" id="LJCO01000058">
    <property type="protein sequence ID" value="KPV43078.1"/>
    <property type="molecule type" value="Genomic_DNA"/>
</dbReference>
<reference evidence="1 2" key="1">
    <citation type="submission" date="2015-09" db="EMBL/GenBank/DDBJ databases">
        <title>Draft genome sequence of Alicyclobacillus ferrooxydans DSM 22381.</title>
        <authorList>
            <person name="Hemp J."/>
        </authorList>
    </citation>
    <scope>NUCLEOTIDE SEQUENCE [LARGE SCALE GENOMIC DNA]</scope>
    <source>
        <strain evidence="1 2">TC-34</strain>
    </source>
</reference>
<dbReference type="Gene3D" id="3.50.50.60">
    <property type="entry name" value="FAD/NAD(P)-binding domain"/>
    <property type="match status" value="1"/>
</dbReference>
<gene>
    <name evidence="1" type="ORF">AN477_14155</name>
</gene>
<organism evidence="1 2">
    <name type="scientific">Alicyclobacillus ferrooxydans</name>
    <dbReference type="NCBI Taxonomy" id="471514"/>
    <lineage>
        <taxon>Bacteria</taxon>
        <taxon>Bacillati</taxon>
        <taxon>Bacillota</taxon>
        <taxon>Bacilli</taxon>
        <taxon>Bacillales</taxon>
        <taxon>Alicyclobacillaceae</taxon>
        <taxon>Alicyclobacillus</taxon>
    </lineage>
</organism>
<name>A0A0P9CTT9_9BACL</name>
<dbReference type="PATRIC" id="fig|471514.4.peg.2198"/>